<accession>A0A163FNH0</accession>
<dbReference type="InterPro" id="IPR025237">
    <property type="entry name" value="DUF4183"/>
</dbReference>
<dbReference type="AlphaFoldDB" id="A0A163FNH0"/>
<protein>
    <recommendedName>
        <fullName evidence="1">DUF4183 domain-containing protein</fullName>
    </recommendedName>
</protein>
<dbReference type="STRING" id="59843.A3958_03290"/>
<evidence type="ECO:0000313" key="3">
    <source>
        <dbReference type="Proteomes" id="UP000076796"/>
    </source>
</evidence>
<dbReference type="EMBL" id="LWMH01000002">
    <property type="protein sequence ID" value="KZS44489.1"/>
    <property type="molecule type" value="Genomic_DNA"/>
</dbReference>
<keyword evidence="3" id="KW-1185">Reference proteome</keyword>
<dbReference type="GeneID" id="97553824"/>
<feature type="domain" description="DUF4183" evidence="1">
    <location>
        <begin position="23"/>
        <end position="91"/>
    </location>
</feature>
<name>A0A163FNH0_9BACL</name>
<dbReference type="Proteomes" id="UP000076796">
    <property type="component" value="Unassembled WGS sequence"/>
</dbReference>
<sequence>MPIVPPYQNSRRFTATAGAGTGTGTTFAIAATAFINDAGTAATVFPSTFNYYNLYVNGIMQTADVSSVTTTTITIPDGDTLDPGTPLIVQFVVS</sequence>
<proteinExistence type="predicted"/>
<organism evidence="2 3">
    <name type="scientific">Paenibacillus glucanolyticus</name>
    <dbReference type="NCBI Taxonomy" id="59843"/>
    <lineage>
        <taxon>Bacteria</taxon>
        <taxon>Bacillati</taxon>
        <taxon>Bacillota</taxon>
        <taxon>Bacilli</taxon>
        <taxon>Bacillales</taxon>
        <taxon>Paenibacillaceae</taxon>
        <taxon>Paenibacillus</taxon>
    </lineage>
</organism>
<evidence type="ECO:0000259" key="1">
    <source>
        <dbReference type="Pfam" id="PF13799"/>
    </source>
</evidence>
<dbReference type="Pfam" id="PF13799">
    <property type="entry name" value="DUF4183"/>
    <property type="match status" value="1"/>
</dbReference>
<reference evidence="2" key="1">
    <citation type="journal article" date="2016" name="Genome Announc.">
        <title>Draft genomes of two strains of Paenibacillus glucanolyticus with capability to degrade lignocellulose.</title>
        <authorList>
            <person name="Mathews S.L."/>
            <person name="Pawlak J."/>
            <person name="Grunden A.M."/>
        </authorList>
    </citation>
    <scope>NUCLEOTIDE SEQUENCE [LARGE SCALE GENOMIC DNA]</scope>
    <source>
        <strain evidence="2">SLM1</strain>
    </source>
</reference>
<dbReference type="KEGG" id="pglu:A3958_03290"/>
<comment type="caution">
    <text evidence="2">The sequence shown here is derived from an EMBL/GenBank/DDBJ whole genome shotgun (WGS) entry which is preliminary data.</text>
</comment>
<evidence type="ECO:0000313" key="2">
    <source>
        <dbReference type="EMBL" id="KZS44489.1"/>
    </source>
</evidence>
<dbReference type="RefSeq" id="WP_006212237.1">
    <property type="nucleotide sequence ID" value="NZ_CBCSBX010000002.1"/>
</dbReference>
<gene>
    <name evidence="2" type="ORF">AWU65_31020</name>
</gene>